<dbReference type="InterPro" id="IPR044690">
    <property type="entry name" value="CAS_plant"/>
</dbReference>
<feature type="domain" description="Rhodanese" evidence="2">
    <location>
        <begin position="531"/>
        <end position="657"/>
    </location>
</feature>
<dbReference type="Proteomes" id="UP001187192">
    <property type="component" value="Unassembled WGS sequence"/>
</dbReference>
<dbReference type="GO" id="GO:0090333">
    <property type="term" value="P:regulation of stomatal closure"/>
    <property type="evidence" value="ECO:0007669"/>
    <property type="project" value="InterPro"/>
</dbReference>
<gene>
    <name evidence="3" type="ORF">TIFTF001_005798</name>
</gene>
<dbReference type="PROSITE" id="PS50206">
    <property type="entry name" value="RHODANESE_3"/>
    <property type="match status" value="1"/>
</dbReference>
<reference evidence="3" key="1">
    <citation type="submission" date="2023-07" db="EMBL/GenBank/DDBJ databases">
        <title>draft genome sequence of fig (Ficus carica).</title>
        <authorList>
            <person name="Takahashi T."/>
            <person name="Nishimura K."/>
        </authorList>
    </citation>
    <scope>NUCLEOTIDE SEQUENCE</scope>
</reference>
<feature type="region of interest" description="Disordered" evidence="1">
    <location>
        <begin position="788"/>
        <end position="838"/>
    </location>
</feature>
<dbReference type="PANTHER" id="PTHR34209">
    <property type="entry name" value="RHODANESE/CELL CYCLE CONTROL PHOSPHATASE SUPERFAMILY PROTEIN"/>
    <property type="match status" value="1"/>
</dbReference>
<feature type="compositionally biased region" description="Polar residues" evidence="1">
    <location>
        <begin position="790"/>
        <end position="801"/>
    </location>
</feature>
<evidence type="ECO:0000313" key="3">
    <source>
        <dbReference type="EMBL" id="GMN36173.1"/>
    </source>
</evidence>
<feature type="region of interest" description="Disordered" evidence="1">
    <location>
        <begin position="55"/>
        <end position="98"/>
    </location>
</feature>
<dbReference type="InterPro" id="IPR001763">
    <property type="entry name" value="Rhodanese-like_dom"/>
</dbReference>
<organism evidence="3 4">
    <name type="scientific">Ficus carica</name>
    <name type="common">Common fig</name>
    <dbReference type="NCBI Taxonomy" id="3494"/>
    <lineage>
        <taxon>Eukaryota</taxon>
        <taxon>Viridiplantae</taxon>
        <taxon>Streptophyta</taxon>
        <taxon>Embryophyta</taxon>
        <taxon>Tracheophyta</taxon>
        <taxon>Spermatophyta</taxon>
        <taxon>Magnoliopsida</taxon>
        <taxon>eudicotyledons</taxon>
        <taxon>Gunneridae</taxon>
        <taxon>Pentapetalae</taxon>
        <taxon>rosids</taxon>
        <taxon>fabids</taxon>
        <taxon>Rosales</taxon>
        <taxon>Moraceae</taxon>
        <taxon>Ficeae</taxon>
        <taxon>Ficus</taxon>
    </lineage>
</organism>
<sequence>MGWNSDINFMLGGFILALGKNSGWVRCWRPWKTSKFALGRRWRSGLVVAMGLTSGSRGASPEVPNRGSRGGGGGEQNGGRIGGRGWRNRTVIASGGEGGKTERVQRWWRKAPSSDDSLEWATFWWCQKRRCYNPRPFQLFDIMTMLPVCSATPSCSSHSQISVHGGLRPFASFQKEIEARCMFQYRVFGLSNGVNFQRDFFRSHATKAFYSNFVKGTEKSVSANFITENSCQNESDHLKCEHSNVWSSSTDDVYLKYIENSDLSATENGVVDFTDNLNENANVLSGSVQPEAISSVDLTPEPSTSSIPSISLDVGVDSLSGAKSSFEEFVAGVSSTFNDSISKGQNAVKSSLDTINSSISSIIKGTNDAVDGAVGKVFSTFDKTGELAGNKVTNFSSDLKETASNAAVIVVDGLRRTIVAVEDSLTNGTSFVIYSYQSAKESLPPEIRDALNLSEEKANQIISPAKFALQKVYIAIEGLEESLGLDLNDPIVPIVLFLGTSATLWVFYWVLTYSGYAGDLSPQLTLEILTGKEDALLIDIRPEARDNPFGLVLRERDGIPDLRRAARYRYASVTIPEVDGSQRKLFKNGRDLEDALTAAVIRNLKIVQDRSKVLVLDADGSRSKGIARSLQKLGVKQPYLVQGGFRSWVKEGLRIKELKPETALTILNEDAEAILEDIKPSPMQVLGFGVGLIAASYALLEWETTLQYIGVIGLGQTVVRRVASYEKADDFKQDVSFCLMPAFLYAIRVFMKAAVVMMLPSRLLAPARLGAQAFSWAAGKLESNRIGLPTSPSSSDVQNRVLQAAAKHESQPADAEGLADQSSESTISVSENVDLSEA</sequence>
<name>A0AA88CVA9_FICCA</name>
<evidence type="ECO:0000313" key="4">
    <source>
        <dbReference type="Proteomes" id="UP001187192"/>
    </source>
</evidence>
<dbReference type="Gene3D" id="3.40.250.10">
    <property type="entry name" value="Rhodanese-like domain"/>
    <property type="match status" value="1"/>
</dbReference>
<dbReference type="SMART" id="SM00450">
    <property type="entry name" value="RHOD"/>
    <property type="match status" value="1"/>
</dbReference>
<dbReference type="GO" id="GO:0071277">
    <property type="term" value="P:cellular response to calcium ion"/>
    <property type="evidence" value="ECO:0007669"/>
    <property type="project" value="InterPro"/>
</dbReference>
<feature type="compositionally biased region" description="Gly residues" evidence="1">
    <location>
        <begin position="68"/>
        <end position="85"/>
    </location>
</feature>
<comment type="caution">
    <text evidence="3">The sequence shown here is derived from an EMBL/GenBank/DDBJ whole genome shotgun (WGS) entry which is preliminary data.</text>
</comment>
<dbReference type="PANTHER" id="PTHR34209:SF3">
    <property type="entry name" value="RHODANESE_CELL CYCLE CONTROL PHOSPHATASE SUPERFAMILY PROTEIN"/>
    <property type="match status" value="1"/>
</dbReference>
<dbReference type="CDD" id="cd00158">
    <property type="entry name" value="RHOD"/>
    <property type="match status" value="1"/>
</dbReference>
<dbReference type="AlphaFoldDB" id="A0AA88CVA9"/>
<evidence type="ECO:0000259" key="2">
    <source>
        <dbReference type="PROSITE" id="PS50206"/>
    </source>
</evidence>
<dbReference type="SUPFAM" id="SSF52821">
    <property type="entry name" value="Rhodanese/Cell cycle control phosphatase"/>
    <property type="match status" value="1"/>
</dbReference>
<keyword evidence="4" id="KW-1185">Reference proteome</keyword>
<accession>A0AA88CVA9</accession>
<protein>
    <recommendedName>
        <fullName evidence="2">Rhodanese domain-containing protein</fullName>
    </recommendedName>
</protein>
<proteinExistence type="predicted"/>
<dbReference type="Pfam" id="PF00581">
    <property type="entry name" value="Rhodanese"/>
    <property type="match status" value="1"/>
</dbReference>
<dbReference type="GO" id="GO:0009704">
    <property type="term" value="P:de-etiolation"/>
    <property type="evidence" value="ECO:0007669"/>
    <property type="project" value="InterPro"/>
</dbReference>
<feature type="compositionally biased region" description="Polar residues" evidence="1">
    <location>
        <begin position="820"/>
        <end position="838"/>
    </location>
</feature>
<dbReference type="EMBL" id="BTGU01000006">
    <property type="protein sequence ID" value="GMN36173.1"/>
    <property type="molecule type" value="Genomic_DNA"/>
</dbReference>
<dbReference type="InterPro" id="IPR036873">
    <property type="entry name" value="Rhodanese-like_dom_sf"/>
</dbReference>
<evidence type="ECO:0000256" key="1">
    <source>
        <dbReference type="SAM" id="MobiDB-lite"/>
    </source>
</evidence>